<feature type="compositionally biased region" description="Acidic residues" evidence="2">
    <location>
        <begin position="406"/>
        <end position="420"/>
    </location>
</feature>
<evidence type="ECO:0000259" key="3">
    <source>
        <dbReference type="PROSITE" id="PS50158"/>
    </source>
</evidence>
<dbReference type="SMART" id="SM00343">
    <property type="entry name" value="ZnF_C2HC"/>
    <property type="match status" value="1"/>
</dbReference>
<keyword evidence="1" id="KW-0862">Zinc</keyword>
<organism evidence="4 5">
    <name type="scientific">Riccia sorocarpa</name>
    <dbReference type="NCBI Taxonomy" id="122646"/>
    <lineage>
        <taxon>Eukaryota</taxon>
        <taxon>Viridiplantae</taxon>
        <taxon>Streptophyta</taxon>
        <taxon>Embryophyta</taxon>
        <taxon>Marchantiophyta</taxon>
        <taxon>Marchantiopsida</taxon>
        <taxon>Marchantiidae</taxon>
        <taxon>Marchantiales</taxon>
        <taxon>Ricciaceae</taxon>
        <taxon>Riccia</taxon>
    </lineage>
</organism>
<dbReference type="SUPFAM" id="SSF57756">
    <property type="entry name" value="Retrovirus zinc finger-like domains"/>
    <property type="match status" value="1"/>
</dbReference>
<proteinExistence type="predicted"/>
<evidence type="ECO:0000313" key="5">
    <source>
        <dbReference type="Proteomes" id="UP001633002"/>
    </source>
</evidence>
<dbReference type="PANTHER" id="PTHR31286">
    <property type="entry name" value="GLYCINE-RICH CELL WALL STRUCTURAL PROTEIN 1.8-LIKE"/>
    <property type="match status" value="1"/>
</dbReference>
<dbReference type="Gene3D" id="4.10.60.10">
    <property type="entry name" value="Zinc finger, CCHC-type"/>
    <property type="match status" value="1"/>
</dbReference>
<feature type="compositionally biased region" description="Low complexity" evidence="2">
    <location>
        <begin position="433"/>
        <end position="443"/>
    </location>
</feature>
<feature type="compositionally biased region" description="Low complexity" evidence="2">
    <location>
        <begin position="327"/>
        <end position="341"/>
    </location>
</feature>
<keyword evidence="5" id="KW-1185">Reference proteome</keyword>
<gene>
    <name evidence="4" type="ORF">R1sor_006358</name>
</gene>
<feature type="compositionally biased region" description="Basic and acidic residues" evidence="2">
    <location>
        <begin position="513"/>
        <end position="531"/>
    </location>
</feature>
<accession>A0ABD3HQ65</accession>
<evidence type="ECO:0000256" key="2">
    <source>
        <dbReference type="SAM" id="MobiDB-lite"/>
    </source>
</evidence>
<keyword evidence="1" id="KW-0863">Zinc-finger</keyword>
<dbReference type="PROSITE" id="PS50158">
    <property type="entry name" value="ZF_CCHC"/>
    <property type="match status" value="1"/>
</dbReference>
<comment type="caution">
    <text evidence="4">The sequence shown here is derived from an EMBL/GenBank/DDBJ whole genome shotgun (WGS) entry which is preliminary data.</text>
</comment>
<dbReference type="Proteomes" id="UP001633002">
    <property type="component" value="Unassembled WGS sequence"/>
</dbReference>
<dbReference type="InterPro" id="IPR036875">
    <property type="entry name" value="Znf_CCHC_sf"/>
</dbReference>
<feature type="compositionally biased region" description="Basic and acidic residues" evidence="2">
    <location>
        <begin position="384"/>
        <end position="398"/>
    </location>
</feature>
<dbReference type="GO" id="GO:0008270">
    <property type="term" value="F:zinc ion binding"/>
    <property type="evidence" value="ECO:0007669"/>
    <property type="project" value="UniProtKB-KW"/>
</dbReference>
<feature type="region of interest" description="Disordered" evidence="2">
    <location>
        <begin position="1"/>
        <end position="55"/>
    </location>
</feature>
<dbReference type="Pfam" id="PF00098">
    <property type="entry name" value="zf-CCHC"/>
    <property type="match status" value="1"/>
</dbReference>
<protein>
    <recommendedName>
        <fullName evidence="3">CCHC-type domain-containing protein</fullName>
    </recommendedName>
</protein>
<reference evidence="4 5" key="1">
    <citation type="submission" date="2024-09" db="EMBL/GenBank/DDBJ databases">
        <title>Chromosome-scale assembly of Riccia sorocarpa.</title>
        <authorList>
            <person name="Paukszto L."/>
        </authorList>
    </citation>
    <scope>NUCLEOTIDE SEQUENCE [LARGE SCALE GENOMIC DNA]</scope>
    <source>
        <strain evidence="4">LP-2024</strain>
        <tissue evidence="4">Aerial parts of the thallus</tissue>
    </source>
</reference>
<feature type="region of interest" description="Disordered" evidence="2">
    <location>
        <begin position="327"/>
        <end position="531"/>
    </location>
</feature>
<evidence type="ECO:0000256" key="1">
    <source>
        <dbReference type="PROSITE-ProRule" id="PRU00047"/>
    </source>
</evidence>
<feature type="compositionally biased region" description="Acidic residues" evidence="2">
    <location>
        <begin position="1"/>
        <end position="23"/>
    </location>
</feature>
<dbReference type="EMBL" id="JBJQOH010000003">
    <property type="protein sequence ID" value="KAL3692707.1"/>
    <property type="molecule type" value="Genomic_DNA"/>
</dbReference>
<dbReference type="AlphaFoldDB" id="A0ABD3HQ65"/>
<name>A0ABD3HQ65_9MARC</name>
<feature type="compositionally biased region" description="Polar residues" evidence="2">
    <location>
        <begin position="444"/>
        <end position="469"/>
    </location>
</feature>
<evidence type="ECO:0000313" key="4">
    <source>
        <dbReference type="EMBL" id="KAL3692707.1"/>
    </source>
</evidence>
<feature type="compositionally biased region" description="Basic and acidic residues" evidence="2">
    <location>
        <begin position="421"/>
        <end position="432"/>
    </location>
</feature>
<feature type="compositionally biased region" description="Acidic residues" evidence="2">
    <location>
        <begin position="33"/>
        <end position="51"/>
    </location>
</feature>
<sequence length="641" mass="72924">MAEMESNADEPEEEEDQENEEEMGSDHGGQSDQDPEGEADESASLSPEEESRDICQRHPVWAQIVAENLDRAKRNPAKTQPPPDIDFDIWELLEAVEDIIDTTSPTGDNGDILVLDSKRLVAKVRKLKKQSFIIHTVDMWVTMDYFERWAAEIITRKLGVPIEGIIQVSKFCFQITVNSANSRNHVFANSPLFMGNKMVFCLPWDTRFTPDDLRSRMIPVWVELRDVKTCLMEFALEMLQKVGPVLYAAKNVETGKSNIIRGCIMVDLNKELKDVIKMVVPEAPDRIMRQAVRYTKLPDACFICRERGHFARACPTVQKQEELAEAQQAFQPRRNNRPEGNIGNGGRGNIPPTNQGRRVNMRGGRQEQQNDEGFRRVRGRSRRRFQEPERQVNMKVDNRFGVLQDLSDEEPEEQESEAEELPARNEHTDRIRTPSPSGPRSRSNNTVHSTAVPRQSHLDQQQQNTSKFQQDGILGVKHVMDSPNRRLSTSAARTLDVNNGRKRYKQIQTASADNDKEGTSKNTEEAADAQHPDRVRMLRARLDEFHKEVDILGFQELKAKQFDTERLLRRIAMGGSYVADYASNNWCNSALVCKPNVTVLDSGTKGEGYGTWVRISSARGEIGVVNLYVPHEAEKRRSVWS</sequence>
<feature type="domain" description="CCHC-type" evidence="3">
    <location>
        <begin position="301"/>
        <end position="315"/>
    </location>
</feature>
<keyword evidence="1" id="KW-0479">Metal-binding</keyword>
<dbReference type="InterPro" id="IPR001878">
    <property type="entry name" value="Znf_CCHC"/>
</dbReference>
<dbReference type="InterPro" id="IPR040256">
    <property type="entry name" value="At4g02000-like"/>
</dbReference>
<dbReference type="PANTHER" id="PTHR31286:SF180">
    <property type="entry name" value="OS10G0362600 PROTEIN"/>
    <property type="match status" value="1"/>
</dbReference>